<dbReference type="PANTHER" id="PTHR37534">
    <property type="entry name" value="TRANSCRIPTIONAL ACTIVATOR PROTEIN UGA3"/>
    <property type="match status" value="1"/>
</dbReference>
<dbReference type="GO" id="GO:0008270">
    <property type="term" value="F:zinc ion binding"/>
    <property type="evidence" value="ECO:0007669"/>
    <property type="project" value="InterPro"/>
</dbReference>
<dbReference type="EMBL" id="JASUXU010000010">
    <property type="protein sequence ID" value="KAK0324444.1"/>
    <property type="molecule type" value="Genomic_DNA"/>
</dbReference>
<keyword evidence="2" id="KW-0539">Nucleus</keyword>
<dbReference type="InterPro" id="IPR021858">
    <property type="entry name" value="Fun_TF"/>
</dbReference>
<accession>A0AAN6FW70</accession>
<proteinExistence type="predicted"/>
<dbReference type="CDD" id="cd00067">
    <property type="entry name" value="GAL4"/>
    <property type="match status" value="1"/>
</dbReference>
<comment type="subcellular location">
    <subcellularLocation>
        <location evidence="1">Nucleus</location>
    </subcellularLocation>
</comment>
<protein>
    <recommendedName>
        <fullName evidence="6">Zn(2)-C6 fungal-type domain-containing protein</fullName>
    </recommendedName>
</protein>
<gene>
    <name evidence="4" type="ORF">LTR82_004884</name>
</gene>
<comment type="caution">
    <text evidence="4">The sequence shown here is derived from an EMBL/GenBank/DDBJ whole genome shotgun (WGS) entry which is preliminary data.</text>
</comment>
<evidence type="ECO:0000313" key="5">
    <source>
        <dbReference type="Proteomes" id="UP001168146"/>
    </source>
</evidence>
<evidence type="ECO:0000256" key="3">
    <source>
        <dbReference type="SAM" id="MobiDB-lite"/>
    </source>
</evidence>
<dbReference type="InterPro" id="IPR001138">
    <property type="entry name" value="Zn2Cys6_DnaBD"/>
</dbReference>
<evidence type="ECO:0008006" key="6">
    <source>
        <dbReference type="Google" id="ProtNLM"/>
    </source>
</evidence>
<feature type="region of interest" description="Disordered" evidence="3">
    <location>
        <begin position="1"/>
        <end position="39"/>
    </location>
</feature>
<dbReference type="Pfam" id="PF11951">
    <property type="entry name" value="Fungal_trans_2"/>
    <property type="match status" value="1"/>
</dbReference>
<dbReference type="GO" id="GO:0000981">
    <property type="term" value="F:DNA-binding transcription factor activity, RNA polymerase II-specific"/>
    <property type="evidence" value="ECO:0007669"/>
    <property type="project" value="InterPro"/>
</dbReference>
<organism evidence="4 5">
    <name type="scientific">Friedmanniomyces endolithicus</name>
    <dbReference type="NCBI Taxonomy" id="329885"/>
    <lineage>
        <taxon>Eukaryota</taxon>
        <taxon>Fungi</taxon>
        <taxon>Dikarya</taxon>
        <taxon>Ascomycota</taxon>
        <taxon>Pezizomycotina</taxon>
        <taxon>Dothideomycetes</taxon>
        <taxon>Dothideomycetidae</taxon>
        <taxon>Mycosphaerellales</taxon>
        <taxon>Teratosphaeriaceae</taxon>
        <taxon>Friedmanniomyces</taxon>
    </lineage>
</organism>
<evidence type="ECO:0000256" key="2">
    <source>
        <dbReference type="ARBA" id="ARBA00023242"/>
    </source>
</evidence>
<dbReference type="GO" id="GO:0005634">
    <property type="term" value="C:nucleus"/>
    <property type="evidence" value="ECO:0007669"/>
    <property type="project" value="UniProtKB-SubCell"/>
</dbReference>
<reference evidence="4" key="1">
    <citation type="submission" date="2021-12" db="EMBL/GenBank/DDBJ databases">
        <title>Black yeast isolated from Biological Soil Crust.</title>
        <authorList>
            <person name="Kurbessoian T."/>
        </authorList>
    </citation>
    <scope>NUCLEOTIDE SEQUENCE</scope>
    <source>
        <strain evidence="4">CCFEE 5208</strain>
    </source>
</reference>
<dbReference type="Proteomes" id="UP001168146">
    <property type="component" value="Unassembled WGS sequence"/>
</dbReference>
<evidence type="ECO:0000256" key="1">
    <source>
        <dbReference type="ARBA" id="ARBA00004123"/>
    </source>
</evidence>
<dbReference type="PANTHER" id="PTHR37534:SF4">
    <property type="entry name" value="ZN(II)2CYS6 TRANSCRIPTION FACTOR (EUROFUNG)"/>
    <property type="match status" value="1"/>
</dbReference>
<evidence type="ECO:0000313" key="4">
    <source>
        <dbReference type="EMBL" id="KAK0324444.1"/>
    </source>
</evidence>
<dbReference type="CDD" id="cd12148">
    <property type="entry name" value="fungal_TF_MHR"/>
    <property type="match status" value="1"/>
</dbReference>
<dbReference type="GO" id="GO:0045944">
    <property type="term" value="P:positive regulation of transcription by RNA polymerase II"/>
    <property type="evidence" value="ECO:0007669"/>
    <property type="project" value="TreeGrafter"/>
</dbReference>
<sequence>MAGAATAGKVPETPREGDGDTPDGNNGAEPDGKLASVGKKRTRTGCLNCRRKRRKCTFATLHIIRWRRSRREPRYERDCWSLNHDREQTGDEKKPTCEGCISRQEACEWGVKLSFRPENAQSMSEEHPSMRLAAGSVRCSTYQIVDVTLEVIRDYIEEAVPDEIFPRIDPTGSRSAKSVQEAPVPTTGHAVTQAATPAAVDTVSYATVSMPTPTSASDPMSAPTPTPLFAPGIPTTSVTDPMGLSFLSPQISSDATSDDGIFLPGSQYLELHAQLRNRIIDTARSTVPSRLGTPDVDNTELRQRFDDTDYDNESRRLAALSPEQEYILWQNYIGEVAGWIDKFDINRHFELVLPVLAKSHSHLKYAILALSARQIERKEQALDYSCSLALYQHAVHLLSAALHRRTTAVLASCIVLAVLEMLSCSPKAWRRHLDGCAALIQALGLSGACGGLEQALFWVFARMDVCGGLISSERTLIPMHKWMLGSDILLDIAMMEAQDTFDMYANSVVYLLGRVIDLLCSAGKWEQRHHRRSDLRDMVDYPTEWSQLFELVEAWYQNRPEEVKALLTIPSDGQDPSRPFPTLLYGNGPATSGNQMYHTAALLMLKFRPAHLHLSGKPRSMLWHARQICAISISNAHHGCWTNSTQPLWIAGQHMSHPSEHKAILEIYERIERETGWATGWRADDLRTFWGEL</sequence>
<dbReference type="GO" id="GO:0000976">
    <property type="term" value="F:transcription cis-regulatory region binding"/>
    <property type="evidence" value="ECO:0007669"/>
    <property type="project" value="TreeGrafter"/>
</dbReference>
<name>A0AAN6FW70_9PEZI</name>
<dbReference type="AlphaFoldDB" id="A0AAN6FW70"/>